<dbReference type="SUPFAM" id="SSF52402">
    <property type="entry name" value="Adenine nucleotide alpha hydrolases-like"/>
    <property type="match status" value="1"/>
</dbReference>
<accession>F2NIK4</accession>
<feature type="binding site" evidence="9">
    <location>
        <begin position="373"/>
        <end position="374"/>
    </location>
    <ligand>
        <name>ATP</name>
        <dbReference type="ChEBI" id="CHEBI:30616"/>
    </ligand>
</feature>
<dbReference type="InterPro" id="IPR029055">
    <property type="entry name" value="Ntn_hydrolases_N"/>
</dbReference>
<dbReference type="PANTHER" id="PTHR43284:SF1">
    <property type="entry name" value="ASPARAGINE SYNTHETASE"/>
    <property type="match status" value="1"/>
</dbReference>
<dbReference type="Gene3D" id="3.40.50.620">
    <property type="entry name" value="HUPs"/>
    <property type="match status" value="1"/>
</dbReference>
<dbReference type="InterPro" id="IPR014729">
    <property type="entry name" value="Rossmann-like_a/b/a_fold"/>
</dbReference>
<evidence type="ECO:0000256" key="6">
    <source>
        <dbReference type="ARBA" id="ARBA00022962"/>
    </source>
</evidence>
<protein>
    <recommendedName>
        <fullName evidence="3">asparagine synthase (glutamine-hydrolyzing)</fullName>
        <ecNumber evidence="3">6.3.5.4</ecNumber>
    </recommendedName>
</protein>
<dbReference type="Pfam" id="PF13537">
    <property type="entry name" value="GATase_7"/>
    <property type="match status" value="1"/>
</dbReference>
<feature type="domain" description="Glutamine amidotransferase type-2" evidence="10">
    <location>
        <begin position="2"/>
        <end position="216"/>
    </location>
</feature>
<dbReference type="Proteomes" id="UP000000483">
    <property type="component" value="Chromosome"/>
</dbReference>
<evidence type="ECO:0000256" key="2">
    <source>
        <dbReference type="ARBA" id="ARBA00005752"/>
    </source>
</evidence>
<evidence type="ECO:0000256" key="9">
    <source>
        <dbReference type="PIRSR" id="PIRSR001589-2"/>
    </source>
</evidence>
<evidence type="ECO:0000256" key="4">
    <source>
        <dbReference type="ARBA" id="ARBA00022741"/>
    </source>
</evidence>
<dbReference type="AlphaFoldDB" id="F2NIK4"/>
<comment type="catalytic activity">
    <reaction evidence="7">
        <text>L-aspartate + L-glutamine + ATP + H2O = L-asparagine + L-glutamate + AMP + diphosphate + H(+)</text>
        <dbReference type="Rhea" id="RHEA:12228"/>
        <dbReference type="ChEBI" id="CHEBI:15377"/>
        <dbReference type="ChEBI" id="CHEBI:15378"/>
        <dbReference type="ChEBI" id="CHEBI:29985"/>
        <dbReference type="ChEBI" id="CHEBI:29991"/>
        <dbReference type="ChEBI" id="CHEBI:30616"/>
        <dbReference type="ChEBI" id="CHEBI:33019"/>
        <dbReference type="ChEBI" id="CHEBI:58048"/>
        <dbReference type="ChEBI" id="CHEBI:58359"/>
        <dbReference type="ChEBI" id="CHEBI:456215"/>
        <dbReference type="EC" id="6.3.5.4"/>
    </reaction>
</comment>
<evidence type="ECO:0000256" key="8">
    <source>
        <dbReference type="PIRSR" id="PIRSR001589-1"/>
    </source>
</evidence>
<dbReference type="NCBIfam" id="TIGR01536">
    <property type="entry name" value="asn_synth_AEB"/>
    <property type="match status" value="1"/>
</dbReference>
<evidence type="ECO:0000259" key="10">
    <source>
        <dbReference type="PROSITE" id="PS51278"/>
    </source>
</evidence>
<comment type="similarity">
    <text evidence="2">Belongs to the asparagine synthetase family.</text>
</comment>
<evidence type="ECO:0000256" key="3">
    <source>
        <dbReference type="ARBA" id="ARBA00012737"/>
    </source>
</evidence>
<comment type="pathway">
    <text evidence="1">Amino-acid biosynthesis; L-asparagine biosynthesis; L-asparagine from L-aspartate (L-Gln route): step 1/1.</text>
</comment>
<gene>
    <name evidence="11" type="ordered locus">Desac_2664</name>
</gene>
<dbReference type="InterPro" id="IPR033738">
    <property type="entry name" value="AsnB_N"/>
</dbReference>
<dbReference type="PIRSF" id="PIRSF001589">
    <property type="entry name" value="Asn_synthetase_glu-h"/>
    <property type="match status" value="1"/>
</dbReference>
<feature type="binding site" evidence="9">
    <location>
        <position position="268"/>
    </location>
    <ligand>
        <name>ATP</name>
        <dbReference type="ChEBI" id="CHEBI:30616"/>
    </ligand>
</feature>
<keyword evidence="8" id="KW-0061">Asparagine biosynthesis</keyword>
<keyword evidence="5 9" id="KW-0067">ATP-binding</keyword>
<keyword evidence="11" id="KW-0436">Ligase</keyword>
<dbReference type="PROSITE" id="PS51278">
    <property type="entry name" value="GATASE_TYPE_2"/>
    <property type="match status" value="1"/>
</dbReference>
<reference evidence="12" key="2">
    <citation type="submission" date="2011-03" db="EMBL/GenBank/DDBJ databases">
        <title>The complete genome of Desulfobacca acetoxidans DSM 11109.</title>
        <authorList>
            <consortium name="US DOE Joint Genome Institute (JGI-PGF)"/>
            <person name="Lucas S."/>
            <person name="Copeland A."/>
            <person name="Lapidus A."/>
            <person name="Bruce D."/>
            <person name="Goodwin L."/>
            <person name="Pitluck S."/>
            <person name="Peters L."/>
            <person name="Kyrpides N."/>
            <person name="Mavromatis K."/>
            <person name="Ivanova N."/>
            <person name="Ovchinnikova G."/>
            <person name="Teshima H."/>
            <person name="Detter J.C."/>
            <person name="Han C."/>
            <person name="Land M."/>
            <person name="Hauser L."/>
            <person name="Markowitz V."/>
            <person name="Cheng J.-F."/>
            <person name="Hugenholtz P."/>
            <person name="Woyke T."/>
            <person name="Wu D."/>
            <person name="Spring S."/>
            <person name="Schueler E."/>
            <person name="Brambilla E."/>
            <person name="Klenk H.-P."/>
            <person name="Eisen J.A."/>
        </authorList>
    </citation>
    <scope>NUCLEOTIDE SEQUENCE [LARGE SCALE GENOMIC DNA]</scope>
    <source>
        <strain evidence="12">ATCC 700848 / DSM 11109 / ASRB2</strain>
    </source>
</reference>
<dbReference type="RefSeq" id="WP_013707588.1">
    <property type="nucleotide sequence ID" value="NC_015388.1"/>
</dbReference>
<dbReference type="EC" id="6.3.5.4" evidence="3"/>
<dbReference type="SUPFAM" id="SSF56235">
    <property type="entry name" value="N-terminal nucleophile aminohydrolases (Ntn hydrolases)"/>
    <property type="match status" value="1"/>
</dbReference>
<keyword evidence="6 8" id="KW-0315">Glutamine amidotransferase</keyword>
<keyword evidence="4 9" id="KW-0547">Nucleotide-binding</keyword>
<dbReference type="GO" id="GO:0004066">
    <property type="term" value="F:asparagine synthase (glutamine-hydrolyzing) activity"/>
    <property type="evidence" value="ECO:0007669"/>
    <property type="project" value="UniProtKB-EC"/>
</dbReference>
<organism evidence="11 12">
    <name type="scientific">Desulfobacca acetoxidans (strain ATCC 700848 / DSM 11109 / ASRB2)</name>
    <dbReference type="NCBI Taxonomy" id="880072"/>
    <lineage>
        <taxon>Bacteria</taxon>
        <taxon>Pseudomonadati</taxon>
        <taxon>Thermodesulfobacteriota</taxon>
        <taxon>Desulfobaccia</taxon>
        <taxon>Desulfobaccales</taxon>
        <taxon>Desulfobaccaceae</taxon>
        <taxon>Desulfobacca</taxon>
    </lineage>
</organism>
<dbReference type="PANTHER" id="PTHR43284">
    <property type="entry name" value="ASPARAGINE SYNTHETASE (GLUTAMINE-HYDROLYZING)"/>
    <property type="match status" value="1"/>
</dbReference>
<dbReference type="GO" id="GO:0005829">
    <property type="term" value="C:cytosol"/>
    <property type="evidence" value="ECO:0007669"/>
    <property type="project" value="TreeGrafter"/>
</dbReference>
<feature type="binding site" evidence="9">
    <location>
        <position position="101"/>
    </location>
    <ligand>
        <name>L-glutamine</name>
        <dbReference type="ChEBI" id="CHEBI:58359"/>
    </ligand>
</feature>
<proteinExistence type="inferred from homology"/>
<evidence type="ECO:0000256" key="1">
    <source>
        <dbReference type="ARBA" id="ARBA00005187"/>
    </source>
</evidence>
<dbReference type="InterPro" id="IPR006426">
    <property type="entry name" value="Asn_synth_AEB"/>
</dbReference>
<reference evidence="11 12" key="1">
    <citation type="journal article" date="2011" name="Stand. Genomic Sci.">
        <title>Complete genome sequence of the acetate-degrading sulfate reducer Desulfobacca acetoxidans type strain (ASRB2).</title>
        <authorList>
            <person name="Goker M."/>
            <person name="Teshima H."/>
            <person name="Lapidus A."/>
            <person name="Nolan M."/>
            <person name="Lucas S."/>
            <person name="Hammon N."/>
            <person name="Deshpande S."/>
            <person name="Cheng J.F."/>
            <person name="Tapia R."/>
            <person name="Han C."/>
            <person name="Goodwin L."/>
            <person name="Pitluck S."/>
            <person name="Huntemann M."/>
            <person name="Liolios K."/>
            <person name="Ivanova N."/>
            <person name="Pagani I."/>
            <person name="Mavromatis K."/>
            <person name="Ovchinikova G."/>
            <person name="Pati A."/>
            <person name="Chen A."/>
            <person name="Palaniappan K."/>
            <person name="Land M."/>
            <person name="Hauser L."/>
            <person name="Brambilla E.M."/>
            <person name="Rohde M."/>
            <person name="Spring S."/>
            <person name="Detter J.C."/>
            <person name="Woyke T."/>
            <person name="Bristow J."/>
            <person name="Eisen J.A."/>
            <person name="Markowitz V."/>
            <person name="Hugenholtz P."/>
            <person name="Kyrpides N.C."/>
            <person name="Klenk H.P."/>
        </authorList>
    </citation>
    <scope>NUCLEOTIDE SEQUENCE [LARGE SCALE GENOMIC DNA]</scope>
    <source>
        <strain evidence="12">ATCC 700848 / DSM 11109 / ASRB2</strain>
    </source>
</reference>
<dbReference type="CDD" id="cd00712">
    <property type="entry name" value="AsnB"/>
    <property type="match status" value="1"/>
</dbReference>
<keyword evidence="12" id="KW-1185">Reference proteome</keyword>
<dbReference type="EMBL" id="CP002629">
    <property type="protein sequence ID" value="AEB10479.1"/>
    <property type="molecule type" value="Genomic_DNA"/>
</dbReference>
<evidence type="ECO:0000313" key="12">
    <source>
        <dbReference type="Proteomes" id="UP000000483"/>
    </source>
</evidence>
<sequence length="623" mass="71542">MCGIAGFISNNNNNLELSQAESIQKHRGPDASGCLYLQVGDWHIGLAHQRLSIIDLSDAGNQPMAAADGQSWIIYNGEVYNYLEIRAELEQAGLQFHSTSDTEVILAALQYWGPEKALPKFNGMWAFAYLDGPHNRLILSRDRVGVKPLYYFFSERQLYFASEIKTILTMVGGRFSLNYQVIGKYLLQSLLETDNQTFFAGIAKVPAAHLVEIDLASPSLSLTFKPYWRLHFAEPPNDAGEGILKEVQDLFFDAVRLRLRSDVPLGILLSGGVDSSAIAVAMQQVLGPGANLNLLSAVSRDHRFDESQYIDIVARRLDQPVHKVMLDFQPSQAFDYLEKVCWFNDEPVYSFAVVSQYLLMQKAKELGITVVLSGQGGDELLCGYKKYLGFYIQSLLRQGHIPTALKTFWSFWRQDTVLGQFSIMEAKRYLPSFLRPQELNIAGEKLKDFQPEILGLSNNMTLQERQALDYQRFSIPILTHFEDRMSMAWARELREPFLDYRLIEKIIPLPPRYKLRHGWTKYIFRQAMAPFLPPEITWRKDKQGFVNPQSEWLKHELRPGVLDYFGQDSLMFKLGLVNHDNLRQKYRAYCQQSALKGNIWLIDIFNPLALEIWLRKFHDFIQL</sequence>
<dbReference type="Pfam" id="PF00733">
    <property type="entry name" value="Asn_synthase"/>
    <property type="match status" value="1"/>
</dbReference>
<dbReference type="InterPro" id="IPR051786">
    <property type="entry name" value="ASN_synthetase/amidase"/>
</dbReference>
<dbReference type="InterPro" id="IPR017932">
    <property type="entry name" value="GATase_2_dom"/>
</dbReference>
<dbReference type="GO" id="GO:0005524">
    <property type="term" value="F:ATP binding"/>
    <property type="evidence" value="ECO:0007669"/>
    <property type="project" value="UniProtKB-KW"/>
</dbReference>
<dbReference type="STRING" id="880072.Desac_2664"/>
<dbReference type="eggNOG" id="COG0367">
    <property type="taxonomic scope" value="Bacteria"/>
</dbReference>
<feature type="binding site" evidence="9">
    <location>
        <position position="298"/>
    </location>
    <ligand>
        <name>ATP</name>
        <dbReference type="ChEBI" id="CHEBI:30616"/>
    </ligand>
</feature>
<feature type="active site" description="For GATase activity" evidence="8">
    <location>
        <position position="2"/>
    </location>
</feature>
<dbReference type="Gene3D" id="3.60.20.10">
    <property type="entry name" value="Glutamine Phosphoribosylpyrophosphate, subunit 1, domain 1"/>
    <property type="match status" value="1"/>
</dbReference>
<dbReference type="GO" id="GO:0006529">
    <property type="term" value="P:asparagine biosynthetic process"/>
    <property type="evidence" value="ECO:0007669"/>
    <property type="project" value="UniProtKB-KW"/>
</dbReference>
<evidence type="ECO:0000313" key="11">
    <source>
        <dbReference type="EMBL" id="AEB10479.1"/>
    </source>
</evidence>
<dbReference type="KEGG" id="dao:Desac_2664"/>
<name>F2NIK4_DESAR</name>
<dbReference type="CDD" id="cd01991">
    <property type="entry name" value="Asn_synthase_B_C"/>
    <property type="match status" value="1"/>
</dbReference>
<dbReference type="HOGENOM" id="CLU_014658_3_3_7"/>
<dbReference type="InterPro" id="IPR001962">
    <property type="entry name" value="Asn_synthase"/>
</dbReference>
<evidence type="ECO:0000256" key="5">
    <source>
        <dbReference type="ARBA" id="ARBA00022840"/>
    </source>
</evidence>
<keyword evidence="8" id="KW-0028">Amino-acid biosynthesis</keyword>
<evidence type="ECO:0000256" key="7">
    <source>
        <dbReference type="ARBA" id="ARBA00048741"/>
    </source>
</evidence>